<proteinExistence type="predicted"/>
<accession>A0A6J4I8D3</accession>
<gene>
    <name evidence="2" type="ORF">AVDCRST_MAG76-1878</name>
</gene>
<evidence type="ECO:0000259" key="1">
    <source>
        <dbReference type="Pfam" id="PF03061"/>
    </source>
</evidence>
<dbReference type="EMBL" id="CADCSZ010000115">
    <property type="protein sequence ID" value="CAA9243175.1"/>
    <property type="molecule type" value="Genomic_DNA"/>
</dbReference>
<reference evidence="2" key="1">
    <citation type="submission" date="2020-02" db="EMBL/GenBank/DDBJ databases">
        <authorList>
            <person name="Meier V. D."/>
        </authorList>
    </citation>
    <scope>NUCLEOTIDE SEQUENCE</scope>
    <source>
        <strain evidence="2">AVDCRST_MAG76</strain>
    </source>
</reference>
<protein>
    <recommendedName>
        <fullName evidence="1">Thioesterase domain-containing protein</fullName>
    </recommendedName>
</protein>
<sequence>MTLRPLTNAGWGFDSMCFVCEEANERGLRVPFFHDDEAGTVIADFTLTEPFSGAPTLAHGGILMALCDEAMCWATIAVAGTWALTAGNAHRFLRPVRLGRPYRVEARIAGRDEAGVRAAATISSASSGKVAVEAEALFSPIGSAQASKAIGTAVAPEHRSYLTGR</sequence>
<dbReference type="InterPro" id="IPR029069">
    <property type="entry name" value="HotDog_dom_sf"/>
</dbReference>
<dbReference type="Pfam" id="PF03061">
    <property type="entry name" value="4HBT"/>
    <property type="match status" value="1"/>
</dbReference>
<dbReference type="PANTHER" id="PTHR47260:SF1">
    <property type="entry name" value="UPF0644 PROTEIN PB2B4.06"/>
    <property type="match status" value="1"/>
</dbReference>
<name>A0A6J4I8D3_9ACTN</name>
<dbReference type="SUPFAM" id="SSF54637">
    <property type="entry name" value="Thioesterase/thiol ester dehydrase-isomerase"/>
    <property type="match status" value="1"/>
</dbReference>
<feature type="domain" description="Thioesterase" evidence="1">
    <location>
        <begin position="58"/>
        <end position="108"/>
    </location>
</feature>
<dbReference type="Gene3D" id="3.10.129.10">
    <property type="entry name" value="Hotdog Thioesterase"/>
    <property type="match status" value="1"/>
</dbReference>
<dbReference type="InterPro" id="IPR006683">
    <property type="entry name" value="Thioestr_dom"/>
</dbReference>
<dbReference type="AlphaFoldDB" id="A0A6J4I8D3"/>
<dbReference type="InterPro" id="IPR052061">
    <property type="entry name" value="PTE-AB_protein"/>
</dbReference>
<organism evidence="2">
    <name type="scientific">uncultured Acidimicrobiales bacterium</name>
    <dbReference type="NCBI Taxonomy" id="310071"/>
    <lineage>
        <taxon>Bacteria</taxon>
        <taxon>Bacillati</taxon>
        <taxon>Actinomycetota</taxon>
        <taxon>Acidimicrobiia</taxon>
        <taxon>Acidimicrobiales</taxon>
        <taxon>environmental samples</taxon>
    </lineage>
</organism>
<evidence type="ECO:0000313" key="2">
    <source>
        <dbReference type="EMBL" id="CAA9243175.1"/>
    </source>
</evidence>
<dbReference type="PANTHER" id="PTHR47260">
    <property type="entry name" value="UPF0644 PROTEIN PB2B4.06"/>
    <property type="match status" value="1"/>
</dbReference>